<comment type="catalytic activity">
    <reaction evidence="6">
        <text>L-glutamate + acetyl-CoA = N-acetyl-L-glutamate + CoA + H(+)</text>
        <dbReference type="Rhea" id="RHEA:24292"/>
        <dbReference type="ChEBI" id="CHEBI:15378"/>
        <dbReference type="ChEBI" id="CHEBI:29985"/>
        <dbReference type="ChEBI" id="CHEBI:44337"/>
        <dbReference type="ChEBI" id="CHEBI:57287"/>
        <dbReference type="ChEBI" id="CHEBI:57288"/>
        <dbReference type="EC" id="2.3.1.1"/>
    </reaction>
</comment>
<evidence type="ECO:0000256" key="5">
    <source>
        <dbReference type="ARBA" id="ARBA00023315"/>
    </source>
</evidence>
<organism evidence="7 8">
    <name type="scientific">Flavonifractor plautii</name>
    <name type="common">Fusobacterium plautii</name>
    <dbReference type="NCBI Taxonomy" id="292800"/>
    <lineage>
        <taxon>Bacteria</taxon>
        <taxon>Bacillati</taxon>
        <taxon>Bacillota</taxon>
        <taxon>Clostridia</taxon>
        <taxon>Eubacteriales</taxon>
        <taxon>Oscillospiraceae</taxon>
        <taxon>Flavonifractor</taxon>
    </lineage>
</organism>
<proteinExistence type="inferred from homology"/>
<comment type="subcellular location">
    <subcellularLocation>
        <location evidence="6">Cytoplasm</location>
    </subcellularLocation>
</comment>
<dbReference type="GO" id="GO:0006526">
    <property type="term" value="P:L-arginine biosynthetic process"/>
    <property type="evidence" value="ECO:0007669"/>
    <property type="project" value="UniProtKB-UniRule"/>
</dbReference>
<dbReference type="InterPro" id="IPR002813">
    <property type="entry name" value="Arg_biosynth_ArgJ"/>
</dbReference>
<dbReference type="InterPro" id="IPR016117">
    <property type="entry name" value="ArgJ-like_dom_sf"/>
</dbReference>
<keyword evidence="6" id="KW-0055">Arginine biosynthesis</keyword>
<evidence type="ECO:0000313" key="8">
    <source>
        <dbReference type="Proteomes" id="UP000095746"/>
    </source>
</evidence>
<feature type="binding site" evidence="6">
    <location>
        <position position="122"/>
    </location>
    <ligand>
        <name>substrate</name>
    </ligand>
</feature>
<keyword evidence="6" id="KW-0963">Cytoplasm</keyword>
<keyword evidence="5 6" id="KW-0012">Acyltransferase</keyword>
<dbReference type="AlphaFoldDB" id="A0A174VB62"/>
<reference evidence="7 8" key="1">
    <citation type="submission" date="2015-09" db="EMBL/GenBank/DDBJ databases">
        <authorList>
            <consortium name="Pathogen Informatics"/>
        </authorList>
    </citation>
    <scope>NUCLEOTIDE SEQUENCE [LARGE SCALE GENOMIC DNA]</scope>
    <source>
        <strain evidence="7 8">2789STDY5608854</strain>
    </source>
</reference>
<gene>
    <name evidence="7" type="primary">argJ_1</name>
    <name evidence="6" type="synonym">argJ</name>
    <name evidence="7" type="ORF">ERS852411_04240</name>
</gene>
<dbReference type="GO" id="GO:0005737">
    <property type="term" value="C:cytoplasm"/>
    <property type="evidence" value="ECO:0007669"/>
    <property type="project" value="UniProtKB-SubCell"/>
</dbReference>
<comment type="pathway">
    <text evidence="6">Amino-acid biosynthesis; L-arginine biosynthesis; N(2)-acetyl-L-ornithine from L-glutamate: step 1/4.</text>
</comment>
<evidence type="ECO:0000256" key="1">
    <source>
        <dbReference type="ARBA" id="ARBA00006774"/>
    </source>
</evidence>
<sequence length="122" mass="13310">MREARSEESAERLAKAVVGSPLVKAAMFGADANWGRVLCAMGYSKAPFRPEYVDISFSSAVGAVAVCRGGMGLDFDEEAARSILSQDEVVIDVHLHEGEHEATCWGCDLTYEYVKINGDYRT</sequence>
<dbReference type="GO" id="GO:0004358">
    <property type="term" value="F:L-glutamate N-acetyltransferase activity, acting on acetyl-L-ornithine as donor"/>
    <property type="evidence" value="ECO:0007669"/>
    <property type="project" value="UniProtKB-UniRule"/>
</dbReference>
<evidence type="ECO:0000256" key="4">
    <source>
        <dbReference type="ARBA" id="ARBA00022813"/>
    </source>
</evidence>
<feature type="binding site" evidence="6">
    <location>
        <position position="117"/>
    </location>
    <ligand>
        <name>substrate</name>
    </ligand>
</feature>
<evidence type="ECO:0000256" key="2">
    <source>
        <dbReference type="ARBA" id="ARBA00011475"/>
    </source>
</evidence>
<dbReference type="UniPathway" id="UPA00068">
    <property type="reaction ID" value="UER00106"/>
</dbReference>
<keyword evidence="6" id="KW-0028">Amino-acid biosynthesis</keyword>
<comment type="catalytic activity">
    <reaction evidence="6">
        <text>N(2)-acetyl-L-ornithine + L-glutamate = N-acetyl-L-glutamate + L-ornithine</text>
        <dbReference type="Rhea" id="RHEA:15349"/>
        <dbReference type="ChEBI" id="CHEBI:29985"/>
        <dbReference type="ChEBI" id="CHEBI:44337"/>
        <dbReference type="ChEBI" id="CHEBI:46911"/>
        <dbReference type="ChEBI" id="CHEBI:57805"/>
        <dbReference type="EC" id="2.3.1.35"/>
    </reaction>
</comment>
<keyword evidence="3 6" id="KW-0808">Transferase</keyword>
<dbReference type="PANTHER" id="PTHR23100:SF0">
    <property type="entry name" value="ARGININE BIOSYNTHESIS BIFUNCTIONAL PROTEIN ARGJ, MITOCHONDRIAL"/>
    <property type="match status" value="1"/>
</dbReference>
<dbReference type="Gene3D" id="3.10.20.340">
    <property type="entry name" value="ArgJ beta chain, C-terminal domain"/>
    <property type="match status" value="1"/>
</dbReference>
<evidence type="ECO:0000256" key="3">
    <source>
        <dbReference type="ARBA" id="ARBA00022679"/>
    </source>
</evidence>
<keyword evidence="6" id="KW-0511">Multifunctional enzyme</keyword>
<dbReference type="HAMAP" id="MF_01106">
    <property type="entry name" value="ArgJ"/>
    <property type="match status" value="1"/>
</dbReference>
<feature type="chain" id="PRO_5023418070" description="Arginine biosynthesis bifunctional protein ArgJ alpha chain" evidence="6">
    <location>
        <position position="1"/>
    </location>
</feature>
<name>A0A174VB62_FLAPL</name>
<dbReference type="EC" id="2.3.1.1" evidence="6"/>
<dbReference type="Pfam" id="PF01960">
    <property type="entry name" value="ArgJ"/>
    <property type="match status" value="1"/>
</dbReference>
<dbReference type="GO" id="GO:0006592">
    <property type="term" value="P:ornithine biosynthetic process"/>
    <property type="evidence" value="ECO:0007669"/>
    <property type="project" value="TreeGrafter"/>
</dbReference>
<comment type="similarity">
    <text evidence="1 6">Belongs to the ArgJ family.</text>
</comment>
<comment type="subunit">
    <text evidence="2 6">Heterotetramer of two alpha and two beta chains.</text>
</comment>
<evidence type="ECO:0000313" key="7">
    <source>
        <dbReference type="EMBL" id="CUQ32044.1"/>
    </source>
</evidence>
<protein>
    <recommendedName>
        <fullName evidence="6">Arginine biosynthesis bifunctional protein ArgJ</fullName>
    </recommendedName>
    <domain>
        <recommendedName>
            <fullName evidence="6">Glutamate N-acetyltransferase</fullName>
            <ecNumber evidence="6">2.3.1.35</ecNumber>
        </recommendedName>
        <alternativeName>
            <fullName evidence="6">Ornithine acetyltransferase</fullName>
            <shortName evidence="6">OATase</shortName>
        </alternativeName>
        <alternativeName>
            <fullName evidence="6">Ornithine transacetylase</fullName>
        </alternativeName>
    </domain>
    <domain>
        <recommendedName>
            <fullName evidence="6">Amino-acid acetyltransferase</fullName>
            <ecNumber evidence="6">2.3.1.1</ecNumber>
        </recommendedName>
        <alternativeName>
            <fullName evidence="6">N-acetylglutamate synthase</fullName>
            <shortName evidence="6">AGSase</shortName>
        </alternativeName>
    </domain>
    <component>
        <recommendedName>
            <fullName evidence="6">Arginine biosynthesis bifunctional protein ArgJ alpha chain</fullName>
        </recommendedName>
    </component>
    <component>
        <recommendedName>
            <fullName evidence="6">Arginine biosynthesis bifunctional protein ArgJ beta chain</fullName>
        </recommendedName>
    </component>
</protein>
<feature type="chain" id="PRO_5023418069" description="Arginine biosynthesis bifunctional protein ArgJ beta chain" evidence="6">
    <location>
        <begin position="1"/>
        <end position="122"/>
    </location>
</feature>
<dbReference type="SUPFAM" id="SSF56266">
    <property type="entry name" value="DmpA/ArgJ-like"/>
    <property type="match status" value="1"/>
</dbReference>
<dbReference type="EC" id="2.3.1.35" evidence="6"/>
<dbReference type="GO" id="GO:0004042">
    <property type="term" value="F:L-glutamate N-acetyltransferase activity"/>
    <property type="evidence" value="ECO:0007669"/>
    <property type="project" value="UniProtKB-UniRule"/>
</dbReference>
<evidence type="ECO:0000256" key="6">
    <source>
        <dbReference type="HAMAP-Rule" id="MF_01106"/>
    </source>
</evidence>
<dbReference type="PANTHER" id="PTHR23100">
    <property type="entry name" value="ARGININE BIOSYNTHESIS BIFUNCTIONAL PROTEIN ARGJ"/>
    <property type="match status" value="1"/>
</dbReference>
<comment type="pathway">
    <text evidence="6">Amino-acid biosynthesis; L-arginine biosynthesis; L-ornithine and N-acetyl-L-glutamate from L-glutamate and N(2)-acetyl-L-ornithine (cyclic): step 1/1.</text>
</comment>
<comment type="function">
    <text evidence="6">Catalyzes two activities which are involved in the cyclic version of arginine biosynthesis: the synthesis of N-acetylglutamate from glutamate and acetyl-CoA as the acetyl donor, and of ornithine by transacetylation between N(2)-acetylornithine and glutamate.</text>
</comment>
<accession>A0A174VB62</accession>
<comment type="caution">
    <text evidence="6">Lacks conserved residue(s) required for the propagation of feature annotation.</text>
</comment>
<keyword evidence="4 6" id="KW-0068">Autocatalytic cleavage</keyword>
<dbReference type="EMBL" id="CYZT01000900">
    <property type="protein sequence ID" value="CUQ32044.1"/>
    <property type="molecule type" value="Genomic_DNA"/>
</dbReference>
<dbReference type="Proteomes" id="UP000095746">
    <property type="component" value="Unassembled WGS sequence"/>
</dbReference>
<dbReference type="InterPro" id="IPR042195">
    <property type="entry name" value="ArgJ_beta_C"/>
</dbReference>